<sequence>MGFFRPLAKSAIFLFIFIFVLTPSLAADESKTTISDLDILGTPSFFFIRDEFKGYDQNWFRFLTSLAEGSKIDAFYFLDELYNTKLNYGDKNVSYYSYSLLTLSRMMENEADLKTALRLIDESIRLSPDIARIHFYKASFLWRHNPLNKLFEITDHYVKGVQDAVSDIATYTALLGNLLIGLEFFILILFMLFAVTLAAKYIPLLSNDLKEKSGWEIHPMLFSVLILLFLIFISTLDLGFIWILFFLNLFFFVYYTGTEKKIAVVFYIFLLIAPVALEYTATMMLSTHIKATDEIVQIKNDMYTWDAERKLKSWVEENFEDKYALFTLGLLNKKTGYLSDALYYYNETLDIDENYAEALNNLGNIKFIQKDYEGAFELYKKSTSNNPNLVAPNYNLFKYYMIKFDQDEADKYHEKALELSHDRISKFAEIEIDISAIEPDYLALINRVVMDEDISDSVLWERVINSTDNKDLANKLWKNMMKGTTLRSAPVVGILAAVILFVIGTLNKRYIFSKACKFCGKPFFLKSHSHMEKRDACNRCFSLFIRREGVDPKTKTRLRMTVDRVTTRRSYIIRIVNILIPGFGNIYRGKTAKGFIFFTLYIFLLVQIFTINGTIVYPASSLGFPLIHNLYVYLFFLVIVYIIAQRDFFKSEISTI</sequence>
<evidence type="ECO:0008006" key="6">
    <source>
        <dbReference type="Google" id="ProtNLM"/>
    </source>
</evidence>
<comment type="caution">
    <text evidence="4">The sequence shown here is derived from an EMBL/GenBank/DDBJ whole genome shotgun (WGS) entry which is preliminary data.</text>
</comment>
<dbReference type="SMART" id="SM00028">
    <property type="entry name" value="TPR"/>
    <property type="match status" value="3"/>
</dbReference>
<evidence type="ECO:0000256" key="2">
    <source>
        <dbReference type="SAM" id="Phobius"/>
    </source>
</evidence>
<evidence type="ECO:0000256" key="1">
    <source>
        <dbReference type="PROSITE-ProRule" id="PRU00339"/>
    </source>
</evidence>
<proteinExistence type="predicted"/>
<feature type="repeat" description="TPR" evidence="1">
    <location>
        <begin position="322"/>
        <end position="355"/>
    </location>
</feature>
<protein>
    <recommendedName>
        <fullName evidence="6">Tetratricopeptide repeat protein</fullName>
    </recommendedName>
</protein>
<evidence type="ECO:0000256" key="3">
    <source>
        <dbReference type="SAM" id="SignalP"/>
    </source>
</evidence>
<dbReference type="InterPro" id="IPR011990">
    <property type="entry name" value="TPR-like_helical_dom_sf"/>
</dbReference>
<feature type="signal peptide" evidence="3">
    <location>
        <begin position="1"/>
        <end position="26"/>
    </location>
</feature>
<reference evidence="4" key="2">
    <citation type="submission" date="2021-01" db="EMBL/GenBank/DDBJ databases">
        <authorList>
            <person name="Hahn C.R."/>
            <person name="Youssef N.H."/>
            <person name="Elshahed M."/>
        </authorList>
    </citation>
    <scope>NUCLEOTIDE SEQUENCE</scope>
    <source>
        <strain evidence="4">Zod_Metabat.24</strain>
    </source>
</reference>
<evidence type="ECO:0000313" key="5">
    <source>
        <dbReference type="Proteomes" id="UP000809273"/>
    </source>
</evidence>
<dbReference type="Proteomes" id="UP000809273">
    <property type="component" value="Unassembled WGS sequence"/>
</dbReference>
<dbReference type="AlphaFoldDB" id="A0A9D8KF79"/>
<evidence type="ECO:0000313" key="4">
    <source>
        <dbReference type="EMBL" id="MBN1572997.1"/>
    </source>
</evidence>
<reference evidence="4" key="1">
    <citation type="journal article" date="2021" name="Environ. Microbiol.">
        <title>Genomic characterization of three novel Desulfobacterota classes expand the metabolic and phylogenetic diversity of the phylum.</title>
        <authorList>
            <person name="Murphy C.L."/>
            <person name="Biggerstaff J."/>
            <person name="Eichhorn A."/>
            <person name="Ewing E."/>
            <person name="Shahan R."/>
            <person name="Soriano D."/>
            <person name="Stewart S."/>
            <person name="VanMol K."/>
            <person name="Walker R."/>
            <person name="Walters P."/>
            <person name="Elshahed M.S."/>
            <person name="Youssef N.H."/>
        </authorList>
    </citation>
    <scope>NUCLEOTIDE SEQUENCE</scope>
    <source>
        <strain evidence="4">Zod_Metabat.24</strain>
    </source>
</reference>
<dbReference type="EMBL" id="JAFGIX010000033">
    <property type="protein sequence ID" value="MBN1572997.1"/>
    <property type="molecule type" value="Genomic_DNA"/>
</dbReference>
<dbReference type="PROSITE" id="PS50005">
    <property type="entry name" value="TPR"/>
    <property type="match status" value="2"/>
</dbReference>
<feature type="repeat" description="TPR" evidence="1">
    <location>
        <begin position="356"/>
        <end position="389"/>
    </location>
</feature>
<dbReference type="SUPFAM" id="SSF48452">
    <property type="entry name" value="TPR-like"/>
    <property type="match status" value="1"/>
</dbReference>
<feature type="transmembrane region" description="Helical" evidence="2">
    <location>
        <begin position="626"/>
        <end position="644"/>
    </location>
</feature>
<feature type="chain" id="PRO_5039315219" description="Tetratricopeptide repeat protein" evidence="3">
    <location>
        <begin position="27"/>
        <end position="656"/>
    </location>
</feature>
<feature type="transmembrane region" description="Helical" evidence="2">
    <location>
        <begin position="264"/>
        <end position="285"/>
    </location>
</feature>
<accession>A0A9D8KF79</accession>
<gene>
    <name evidence="4" type="ORF">JW984_07370</name>
</gene>
<keyword evidence="2" id="KW-0812">Transmembrane</keyword>
<feature type="transmembrane region" description="Helical" evidence="2">
    <location>
        <begin position="239"/>
        <end position="257"/>
    </location>
</feature>
<feature type="transmembrane region" description="Helical" evidence="2">
    <location>
        <begin position="214"/>
        <end position="233"/>
    </location>
</feature>
<feature type="transmembrane region" description="Helical" evidence="2">
    <location>
        <begin position="178"/>
        <end position="202"/>
    </location>
</feature>
<keyword evidence="2" id="KW-0472">Membrane</keyword>
<keyword evidence="2" id="KW-1133">Transmembrane helix</keyword>
<name>A0A9D8KF79_9DELT</name>
<organism evidence="4 5">
    <name type="scientific">Candidatus Zymogenus saltonus</name>
    <dbReference type="NCBI Taxonomy" id="2844893"/>
    <lineage>
        <taxon>Bacteria</taxon>
        <taxon>Deltaproteobacteria</taxon>
        <taxon>Candidatus Zymogenia</taxon>
        <taxon>Candidatus Zymogeniales</taxon>
        <taxon>Candidatus Zymogenaceae</taxon>
        <taxon>Candidatus Zymogenus</taxon>
    </lineage>
</organism>
<keyword evidence="3" id="KW-0732">Signal</keyword>
<keyword evidence="1" id="KW-0802">TPR repeat</keyword>
<feature type="transmembrane region" description="Helical" evidence="2">
    <location>
        <begin position="488"/>
        <end position="507"/>
    </location>
</feature>
<feature type="transmembrane region" description="Helical" evidence="2">
    <location>
        <begin position="595"/>
        <end position="620"/>
    </location>
</feature>
<dbReference type="InterPro" id="IPR019734">
    <property type="entry name" value="TPR_rpt"/>
</dbReference>
<dbReference type="Gene3D" id="1.25.40.10">
    <property type="entry name" value="Tetratricopeptide repeat domain"/>
    <property type="match status" value="1"/>
</dbReference>